<dbReference type="Proteomes" id="UP000580250">
    <property type="component" value="Unassembled WGS sequence"/>
</dbReference>
<dbReference type="EMBL" id="CAJEWN010001998">
    <property type="protein sequence ID" value="CAD2201363.1"/>
    <property type="molecule type" value="Genomic_DNA"/>
</dbReference>
<feature type="signal peptide" evidence="1">
    <location>
        <begin position="1"/>
        <end position="22"/>
    </location>
</feature>
<gene>
    <name evidence="2" type="ORF">MENT_LOCUS54903</name>
</gene>
<evidence type="ECO:0000313" key="3">
    <source>
        <dbReference type="Proteomes" id="UP000580250"/>
    </source>
</evidence>
<name>A0A6V7XQ11_MELEN</name>
<proteinExistence type="predicted"/>
<keyword evidence="1" id="KW-0732">Signal</keyword>
<accession>A0A6V7XQ11</accession>
<dbReference type="AlphaFoldDB" id="A0A6V7XQ11"/>
<organism evidence="2 3">
    <name type="scientific">Meloidogyne enterolobii</name>
    <name type="common">Root-knot nematode worm</name>
    <name type="synonym">Meloidogyne mayaguensis</name>
    <dbReference type="NCBI Taxonomy" id="390850"/>
    <lineage>
        <taxon>Eukaryota</taxon>
        <taxon>Metazoa</taxon>
        <taxon>Ecdysozoa</taxon>
        <taxon>Nematoda</taxon>
        <taxon>Chromadorea</taxon>
        <taxon>Rhabditida</taxon>
        <taxon>Tylenchina</taxon>
        <taxon>Tylenchomorpha</taxon>
        <taxon>Tylenchoidea</taxon>
        <taxon>Meloidogynidae</taxon>
        <taxon>Meloidogyninae</taxon>
        <taxon>Meloidogyne</taxon>
    </lineage>
</organism>
<evidence type="ECO:0000256" key="1">
    <source>
        <dbReference type="SAM" id="SignalP"/>
    </source>
</evidence>
<reference evidence="2 3" key="1">
    <citation type="submission" date="2020-08" db="EMBL/GenBank/DDBJ databases">
        <authorList>
            <person name="Koutsovoulos G."/>
            <person name="Danchin GJ E."/>
        </authorList>
    </citation>
    <scope>NUCLEOTIDE SEQUENCE [LARGE SCALE GENOMIC DNA]</scope>
</reference>
<sequence>MMGYIRTLFLLYLASPVVPVPAKFAVPVCSEFRICLESRKKSKIF</sequence>
<comment type="caution">
    <text evidence="2">The sequence shown here is derived from an EMBL/GenBank/DDBJ whole genome shotgun (WGS) entry which is preliminary data.</text>
</comment>
<protein>
    <submittedName>
        <fullName evidence="2">Uncharacterized protein</fullName>
    </submittedName>
</protein>
<feature type="chain" id="PRO_5027652937" evidence="1">
    <location>
        <begin position="23"/>
        <end position="45"/>
    </location>
</feature>
<evidence type="ECO:0000313" key="2">
    <source>
        <dbReference type="EMBL" id="CAD2201363.1"/>
    </source>
</evidence>